<feature type="domain" description="Peptidase M15C" evidence="1">
    <location>
        <begin position="145"/>
        <end position="219"/>
    </location>
</feature>
<dbReference type="CDD" id="cd14845">
    <property type="entry name" value="L-Ala-D-Glu_peptidase_like"/>
    <property type="match status" value="1"/>
</dbReference>
<dbReference type="Proteomes" id="UP000316238">
    <property type="component" value="Unassembled WGS sequence"/>
</dbReference>
<dbReference type="GO" id="GO:0004180">
    <property type="term" value="F:carboxypeptidase activity"/>
    <property type="evidence" value="ECO:0007669"/>
    <property type="project" value="UniProtKB-KW"/>
</dbReference>
<dbReference type="Gene3D" id="3.30.1380.10">
    <property type="match status" value="1"/>
</dbReference>
<gene>
    <name evidence="2" type="ORF">CDV28_10381</name>
</gene>
<evidence type="ECO:0000259" key="1">
    <source>
        <dbReference type="Pfam" id="PF13539"/>
    </source>
</evidence>
<keyword evidence="2" id="KW-0378">Hydrolase</keyword>
<accession>A0A521G492</accession>
<keyword evidence="3" id="KW-1185">Reference proteome</keyword>
<dbReference type="SUPFAM" id="SSF55166">
    <property type="entry name" value="Hedgehog/DD-peptidase"/>
    <property type="match status" value="1"/>
</dbReference>
<sequence length="224" mass="25095">MIQSVRSLCLSVMLLAAVMLGMLVSRYALAESRNRVNSEAVIIDSKMTSKEAFAGLSTDCPEKIRRRQKLIEVKYYSSDKKIHQGQLVIDADLENDVKTVFSLAFKQRFPIHSVIPIAAKQFGLDDNLSMAADNTSAFNYRFSVGTTHLSKHAYGRAIDINPFQNPYIKGNTVLPKGAKYDPAAAGTLTKNHPIVRAFVRLGWTWGGSWISLKDYQHFQKPLKE</sequence>
<name>A0A521G492_9BACT</name>
<organism evidence="2 3">
    <name type="scientific">Candidatus Electronema aureum</name>
    <dbReference type="NCBI Taxonomy" id="2005002"/>
    <lineage>
        <taxon>Bacteria</taxon>
        <taxon>Pseudomonadati</taxon>
        <taxon>Thermodesulfobacteriota</taxon>
        <taxon>Desulfobulbia</taxon>
        <taxon>Desulfobulbales</taxon>
        <taxon>Desulfobulbaceae</taxon>
        <taxon>Candidatus Electronema</taxon>
    </lineage>
</organism>
<dbReference type="InterPro" id="IPR009045">
    <property type="entry name" value="Zn_M74/Hedgehog-like"/>
</dbReference>
<dbReference type="Pfam" id="PF13539">
    <property type="entry name" value="Peptidase_M15_4"/>
    <property type="match status" value="1"/>
</dbReference>
<dbReference type="InterPro" id="IPR039561">
    <property type="entry name" value="Peptidase_M15C"/>
</dbReference>
<comment type="caution">
    <text evidence="2">The sequence shown here is derived from an EMBL/GenBank/DDBJ whole genome shotgun (WGS) entry which is preliminary data.</text>
</comment>
<protein>
    <submittedName>
        <fullName evidence="2">D-alanyl-D-alanine carboxypeptidase</fullName>
    </submittedName>
</protein>
<keyword evidence="2" id="KW-0645">Protease</keyword>
<reference evidence="2" key="1">
    <citation type="submission" date="2017-07" db="EMBL/GenBank/DDBJ databases">
        <title>The cable genome - Insights into the physiology and evolution of filamentous bacteria capable of sulfide oxidation via long distance electron transfer.</title>
        <authorList>
            <person name="Thorup C."/>
            <person name="Bjerg J.T."/>
            <person name="Schreiber L."/>
            <person name="Nielsen L.P."/>
            <person name="Kjeldsen K.U."/>
            <person name="Boesen T."/>
            <person name="Boggild A."/>
            <person name="Meysman F."/>
            <person name="Geelhoed J."/>
            <person name="Schramm A."/>
        </authorList>
    </citation>
    <scope>NUCLEOTIDE SEQUENCE [LARGE SCALE GENOMIC DNA]</scope>
    <source>
        <strain evidence="2">GS</strain>
    </source>
</reference>
<evidence type="ECO:0000313" key="2">
    <source>
        <dbReference type="EMBL" id="TAA75842.1"/>
    </source>
</evidence>
<dbReference type="EMBL" id="NQJD01000003">
    <property type="protein sequence ID" value="TAA75842.1"/>
    <property type="molecule type" value="Genomic_DNA"/>
</dbReference>
<keyword evidence="2" id="KW-0121">Carboxypeptidase</keyword>
<dbReference type="AlphaFoldDB" id="A0A521G492"/>
<evidence type="ECO:0000313" key="3">
    <source>
        <dbReference type="Proteomes" id="UP000316238"/>
    </source>
</evidence>
<proteinExistence type="predicted"/>